<reference evidence="1" key="2">
    <citation type="submission" date="2025-09" db="UniProtKB">
        <authorList>
            <consortium name="Ensembl"/>
        </authorList>
    </citation>
    <scope>IDENTIFICATION</scope>
</reference>
<dbReference type="InterPro" id="IPR027985">
    <property type="entry name" value="Rab15_effector"/>
</dbReference>
<organism evidence="1 2">
    <name type="scientific">Salmo trutta</name>
    <name type="common">Brown trout</name>
    <dbReference type="NCBI Taxonomy" id="8032"/>
    <lineage>
        <taxon>Eukaryota</taxon>
        <taxon>Metazoa</taxon>
        <taxon>Chordata</taxon>
        <taxon>Craniata</taxon>
        <taxon>Vertebrata</taxon>
        <taxon>Euteleostomi</taxon>
        <taxon>Actinopterygii</taxon>
        <taxon>Neopterygii</taxon>
        <taxon>Teleostei</taxon>
        <taxon>Protacanthopterygii</taxon>
        <taxon>Salmoniformes</taxon>
        <taxon>Salmonidae</taxon>
        <taxon>Salmoninae</taxon>
        <taxon>Salmo</taxon>
    </lineage>
</organism>
<dbReference type="GO" id="GO:0001881">
    <property type="term" value="P:receptor recycling"/>
    <property type="evidence" value="ECO:0007669"/>
    <property type="project" value="InterPro"/>
</dbReference>
<dbReference type="GeneTree" id="ENSGT01150000287185"/>
<name>A0A673Z435_SALTR</name>
<reference evidence="1" key="1">
    <citation type="submission" date="2025-08" db="UniProtKB">
        <authorList>
            <consortium name="Ensembl"/>
        </authorList>
    </citation>
    <scope>IDENTIFICATION</scope>
</reference>
<dbReference type="AlphaFoldDB" id="A0A673Z435"/>
<keyword evidence="2" id="KW-1185">Reference proteome</keyword>
<sequence>MGKIENKQTPNDFVPLSKYCVGIAAARTQEYLLFPWTQRTCSSPTALNEIFLITYITQSSHLHMTDSSNSTAMTKQQRIFLGADWMWAIAVQILCLTERGRDGRGLPPRWYILNPCKMAKTESANRNKAERMVDFCVSIGNDCYSLFLLWPQGRLRQHL</sequence>
<evidence type="ECO:0000313" key="1">
    <source>
        <dbReference type="Ensembl" id="ENSSTUP00000041041.1"/>
    </source>
</evidence>
<dbReference type="PANTHER" id="PTHR36682">
    <property type="entry name" value="RAB15 EFFECTOR PROTEIN"/>
    <property type="match status" value="1"/>
</dbReference>
<accession>A0A673Z435</accession>
<evidence type="ECO:0000313" key="2">
    <source>
        <dbReference type="Proteomes" id="UP000472277"/>
    </source>
</evidence>
<dbReference type="Pfam" id="PF15208">
    <property type="entry name" value="Rab15_effector"/>
    <property type="match status" value="1"/>
</dbReference>
<proteinExistence type="predicted"/>
<dbReference type="Proteomes" id="UP000472277">
    <property type="component" value="Chromosome 17"/>
</dbReference>
<dbReference type="InParanoid" id="A0A673Z435"/>
<dbReference type="PANTHER" id="PTHR36682:SF1">
    <property type="entry name" value="RAB15 EFFECTOR PROTEIN"/>
    <property type="match status" value="1"/>
</dbReference>
<dbReference type="OMA" id="MWAIAVQ"/>
<protein>
    <submittedName>
        <fullName evidence="1">Sb:cb470</fullName>
    </submittedName>
</protein>
<dbReference type="Ensembl" id="ENSSTUT00000042880.1">
    <property type="protein sequence ID" value="ENSSTUP00000041041.1"/>
    <property type="gene ID" value="ENSSTUG00000017410.1"/>
</dbReference>